<comment type="function">
    <text evidence="2">Participates in chromosomal partition during cell division. May act via the formation of a condensin-like complex containing Smc and ScpB that pull DNA away from mid-cell into both cell halves.</text>
</comment>
<name>A0ABV7CPT1_9GAMM</name>
<dbReference type="Pfam" id="PF02616">
    <property type="entry name" value="SMC_ScpA"/>
    <property type="match status" value="1"/>
</dbReference>
<evidence type="ECO:0000313" key="3">
    <source>
        <dbReference type="EMBL" id="MFC3034669.1"/>
    </source>
</evidence>
<evidence type="ECO:0000313" key="4">
    <source>
        <dbReference type="Proteomes" id="UP001595453"/>
    </source>
</evidence>
<keyword evidence="2" id="KW-0132">Cell division</keyword>
<reference evidence="4" key="1">
    <citation type="journal article" date="2019" name="Int. J. Syst. Evol. Microbiol.">
        <title>The Global Catalogue of Microorganisms (GCM) 10K type strain sequencing project: providing services to taxonomists for standard genome sequencing and annotation.</title>
        <authorList>
            <consortium name="The Broad Institute Genomics Platform"/>
            <consortium name="The Broad Institute Genome Sequencing Center for Infectious Disease"/>
            <person name="Wu L."/>
            <person name="Ma J."/>
        </authorList>
    </citation>
    <scope>NUCLEOTIDE SEQUENCE [LARGE SCALE GENOMIC DNA]</scope>
    <source>
        <strain evidence="4">KCTC 42730</strain>
    </source>
</reference>
<comment type="subcellular location">
    <subcellularLocation>
        <location evidence="2">Cytoplasm</location>
    </subcellularLocation>
    <text evidence="2">Associated with two foci at the outer edges of the nucleoid region in young cells, and at four foci within both cell halves in older cells.</text>
</comment>
<evidence type="ECO:0000256" key="2">
    <source>
        <dbReference type="HAMAP-Rule" id="MF_01805"/>
    </source>
</evidence>
<dbReference type="EMBL" id="JBHRSD010000046">
    <property type="protein sequence ID" value="MFC3034669.1"/>
    <property type="molecule type" value="Genomic_DNA"/>
</dbReference>
<dbReference type="PANTHER" id="PTHR33969:SF2">
    <property type="entry name" value="SEGREGATION AND CONDENSATION PROTEIN A"/>
    <property type="match status" value="1"/>
</dbReference>
<sequence length="269" mass="30571">MSEALQQKLPLAFLHGEAVIDKPEDLYIPPDALEVILDTFEGPLDLLLYLIKKHKLDILELPILKITEQYVSYVELMKELKLELAAEYLVMAALLAQIKSRMLLPVHEELPEEEDPRAELVRRLQEYEQFRRAAELLDEIPRLERDIFVAHALIDSSYEPDLLLPDTSLKELLLALSDVMARAKVLEHHHVSKEALSTRSRMSFILDKLSESNSSLPFSDFFTLAEGRSGVVVTFIAMLELVKEALIDILQVEAGGQVYLSLKHSELST</sequence>
<comment type="caution">
    <text evidence="3">The sequence shown here is derived from an EMBL/GenBank/DDBJ whole genome shotgun (WGS) entry which is preliminary data.</text>
</comment>
<gene>
    <name evidence="2" type="primary">scpA</name>
    <name evidence="3" type="ORF">ACFOEE_19375</name>
</gene>
<organism evidence="3 4">
    <name type="scientific">Pseudoalteromonas fenneropenaei</name>
    <dbReference type="NCBI Taxonomy" id="1737459"/>
    <lineage>
        <taxon>Bacteria</taxon>
        <taxon>Pseudomonadati</taxon>
        <taxon>Pseudomonadota</taxon>
        <taxon>Gammaproteobacteria</taxon>
        <taxon>Alteromonadales</taxon>
        <taxon>Pseudoalteromonadaceae</taxon>
        <taxon>Pseudoalteromonas</taxon>
    </lineage>
</organism>
<accession>A0ABV7CPT1</accession>
<evidence type="ECO:0000256" key="1">
    <source>
        <dbReference type="ARBA" id="ARBA00044777"/>
    </source>
</evidence>
<dbReference type="RefSeq" id="WP_377128397.1">
    <property type="nucleotide sequence ID" value="NZ_JBHRSD010000046.1"/>
</dbReference>
<comment type="subunit">
    <text evidence="2">Component of a cohesin-like complex composed of ScpA, ScpB and the Smc homodimer, in which ScpA and ScpB bind to the head domain of Smc. The presence of the three proteins is required for the association of the complex with DNA.</text>
</comment>
<comment type="similarity">
    <text evidence="2">Belongs to the ScpA family.</text>
</comment>
<dbReference type="HAMAP" id="MF_01805">
    <property type="entry name" value="ScpA"/>
    <property type="match status" value="1"/>
</dbReference>
<dbReference type="Proteomes" id="UP001595453">
    <property type="component" value="Unassembled WGS sequence"/>
</dbReference>
<protein>
    <recommendedName>
        <fullName evidence="1 2">Segregation and condensation protein A</fullName>
    </recommendedName>
</protein>
<proteinExistence type="inferred from homology"/>
<keyword evidence="2" id="KW-0963">Cytoplasm</keyword>
<dbReference type="Gene3D" id="6.10.250.2410">
    <property type="match status" value="1"/>
</dbReference>
<keyword evidence="4" id="KW-1185">Reference proteome</keyword>
<keyword evidence="2" id="KW-0159">Chromosome partition</keyword>
<keyword evidence="2" id="KW-0131">Cell cycle</keyword>
<dbReference type="InterPro" id="IPR003768">
    <property type="entry name" value="ScpA"/>
</dbReference>
<dbReference type="PANTHER" id="PTHR33969">
    <property type="entry name" value="SEGREGATION AND CONDENSATION PROTEIN A"/>
    <property type="match status" value="1"/>
</dbReference>